<dbReference type="RefSeq" id="WP_008870738.1">
    <property type="nucleotide sequence ID" value="NZ_ACJN02000003.1"/>
</dbReference>
<name>D6SRR4_9BACT</name>
<organism evidence="2 3">
    <name type="scientific">Desulfonatronospira thiodismutans ASO3-1</name>
    <dbReference type="NCBI Taxonomy" id="555779"/>
    <lineage>
        <taxon>Bacteria</taxon>
        <taxon>Pseudomonadati</taxon>
        <taxon>Thermodesulfobacteriota</taxon>
        <taxon>Desulfovibrionia</taxon>
        <taxon>Desulfovibrionales</taxon>
        <taxon>Desulfonatronovibrionaceae</taxon>
        <taxon>Desulfonatronospira</taxon>
    </lineage>
</organism>
<keyword evidence="1" id="KW-0472">Membrane</keyword>
<dbReference type="PROSITE" id="PS00409">
    <property type="entry name" value="PROKAR_NTER_METHYL"/>
    <property type="match status" value="1"/>
</dbReference>
<feature type="transmembrane region" description="Helical" evidence="1">
    <location>
        <begin position="12"/>
        <end position="33"/>
    </location>
</feature>
<evidence type="ECO:0000313" key="3">
    <source>
        <dbReference type="Proteomes" id="UP000005496"/>
    </source>
</evidence>
<accession>D6SRR4</accession>
<dbReference type="eggNOG" id="COG2165">
    <property type="taxonomic scope" value="Bacteria"/>
</dbReference>
<evidence type="ECO:0000313" key="2">
    <source>
        <dbReference type="EMBL" id="EFI33380.1"/>
    </source>
</evidence>
<dbReference type="NCBIfam" id="TIGR02532">
    <property type="entry name" value="IV_pilin_GFxxxE"/>
    <property type="match status" value="1"/>
</dbReference>
<keyword evidence="1" id="KW-0812">Transmembrane</keyword>
<dbReference type="SUPFAM" id="SSF54523">
    <property type="entry name" value="Pili subunits"/>
    <property type="match status" value="1"/>
</dbReference>
<gene>
    <name evidence="2" type="ORF">Dthio_PD0711</name>
</gene>
<dbReference type="Proteomes" id="UP000005496">
    <property type="component" value="Unassembled WGS sequence"/>
</dbReference>
<comment type="caution">
    <text evidence="2">The sequence shown here is derived from an EMBL/GenBank/DDBJ whole genome shotgun (WGS) entry which is preliminary data.</text>
</comment>
<dbReference type="EMBL" id="ACJN02000003">
    <property type="protein sequence ID" value="EFI33380.1"/>
    <property type="molecule type" value="Genomic_DNA"/>
</dbReference>
<protein>
    <submittedName>
        <fullName evidence="2">Uncharacterized protein</fullName>
    </submittedName>
</protein>
<keyword evidence="1" id="KW-1133">Transmembrane helix</keyword>
<dbReference type="InterPro" id="IPR012902">
    <property type="entry name" value="N_methyl_site"/>
</dbReference>
<keyword evidence="3" id="KW-1185">Reference proteome</keyword>
<dbReference type="Pfam" id="PF07963">
    <property type="entry name" value="N_methyl"/>
    <property type="match status" value="1"/>
</dbReference>
<evidence type="ECO:0000256" key="1">
    <source>
        <dbReference type="SAM" id="Phobius"/>
    </source>
</evidence>
<proteinExistence type="predicted"/>
<reference evidence="2" key="1">
    <citation type="submission" date="2010-05" db="EMBL/GenBank/DDBJ databases">
        <title>The draft genome of Desulfonatronospira thiodismutans ASO3-1.</title>
        <authorList>
            <consortium name="US DOE Joint Genome Institute (JGI-PGF)"/>
            <person name="Lucas S."/>
            <person name="Copeland A."/>
            <person name="Lapidus A."/>
            <person name="Cheng J.-F."/>
            <person name="Bruce D."/>
            <person name="Goodwin L."/>
            <person name="Pitluck S."/>
            <person name="Chertkov O."/>
            <person name="Brettin T."/>
            <person name="Detter J.C."/>
            <person name="Han C."/>
            <person name="Land M.L."/>
            <person name="Hauser L."/>
            <person name="Kyrpides N."/>
            <person name="Mikhailova N."/>
            <person name="Muyzer G."/>
            <person name="Woyke T."/>
        </authorList>
    </citation>
    <scope>NUCLEOTIDE SEQUENCE [LARGE SCALE GENOMIC DNA]</scope>
    <source>
        <strain evidence="2">ASO3-1</strain>
    </source>
</reference>
<dbReference type="AlphaFoldDB" id="D6SRR4"/>
<dbReference type="Gene3D" id="3.30.700.10">
    <property type="entry name" value="Glycoprotein, Type 4 Pilin"/>
    <property type="match status" value="1"/>
</dbReference>
<dbReference type="InterPro" id="IPR045584">
    <property type="entry name" value="Pilin-like"/>
</dbReference>
<sequence>MESVAQRKGQGGFTLIELIAVLVILGILAAVAVPRFVDFQDEAEIASANAQGANITSASALNAAKAQVYQVSAFGTIEPNPVNVEDCSLGEIQKLEDDFMAEFDTEQFDIDTSTGFDEESVGKFLLHTVTDHEDPDDFETDTVDCWVIIADED</sequence>